<dbReference type="InterPro" id="IPR011990">
    <property type="entry name" value="TPR-like_helical_dom_sf"/>
</dbReference>
<gene>
    <name evidence="1" type="ORF">GCM10010994_09980</name>
</gene>
<name>A0A916TZD5_9HYPH</name>
<comment type="caution">
    <text evidence="1">The sequence shown here is derived from an EMBL/GenBank/DDBJ whole genome shotgun (WGS) entry which is preliminary data.</text>
</comment>
<keyword evidence="2" id="KW-1185">Reference proteome</keyword>
<organism evidence="1 2">
    <name type="scientific">Chelatococcus reniformis</name>
    <dbReference type="NCBI Taxonomy" id="1494448"/>
    <lineage>
        <taxon>Bacteria</taxon>
        <taxon>Pseudomonadati</taxon>
        <taxon>Pseudomonadota</taxon>
        <taxon>Alphaproteobacteria</taxon>
        <taxon>Hyphomicrobiales</taxon>
        <taxon>Chelatococcaceae</taxon>
        <taxon>Chelatococcus</taxon>
    </lineage>
</organism>
<dbReference type="EMBL" id="BMGG01000002">
    <property type="protein sequence ID" value="GGC52867.1"/>
    <property type="molecule type" value="Genomic_DNA"/>
</dbReference>
<dbReference type="RefSeq" id="WP_188608053.1">
    <property type="nucleotide sequence ID" value="NZ_BMGG01000002.1"/>
</dbReference>
<evidence type="ECO:0008006" key="3">
    <source>
        <dbReference type="Google" id="ProtNLM"/>
    </source>
</evidence>
<dbReference type="Gene3D" id="2.60.120.620">
    <property type="entry name" value="q2cbj1_9rhob like domain"/>
    <property type="match status" value="1"/>
</dbReference>
<proteinExistence type="predicted"/>
<dbReference type="SMART" id="SM00028">
    <property type="entry name" value="TPR"/>
    <property type="match status" value="3"/>
</dbReference>
<evidence type="ECO:0000313" key="1">
    <source>
        <dbReference type="EMBL" id="GGC52867.1"/>
    </source>
</evidence>
<dbReference type="InterPro" id="IPR019734">
    <property type="entry name" value="TPR_rpt"/>
</dbReference>
<protein>
    <recommendedName>
        <fullName evidence="3">Tetratricopeptide repeat protein</fullName>
    </recommendedName>
</protein>
<sequence>MSGAVEDLLRAAVAAHRAGRWAEAEQGYARVLVAEPGHAWAHYFASLIADERGEGALALDHLRRSAEATAPPAAALVALGNKEMARHGFEAALAAYVRAEVQRPRMVAAVTGRALALKRLGRLDEALAASRRALELRRSWRPGVVQPPGELDPADAQEMRRTNRVKLAHDAAQLKYLCGQGRLGLDYLDIAAAYERLADELPRHRGDTAIAELGEPALAATSFAYNRLLHLPACAAAPGAVLSQGTDFARADAAFVEAHPQPVVIDDALHPHALAALQRFCREATIWFEVKDHGGHLGAYFEEGLGCELLVEITRALSRALPRSLDGLSLAQLWAYKHMQGGSGTDYHADIGRVSANLWITPDEDCLEPDGGGLEIWPVEMPPGWDFHKANVDRDSIRTMLAGSTARPVHIPYRCNRLVLFDANLFHRTGQGRFAPGYGRQRINITFLFDAMHRESVSPS</sequence>
<dbReference type="Gene3D" id="1.25.40.10">
    <property type="entry name" value="Tetratricopeptide repeat domain"/>
    <property type="match status" value="2"/>
</dbReference>
<evidence type="ECO:0000313" key="2">
    <source>
        <dbReference type="Proteomes" id="UP000637002"/>
    </source>
</evidence>
<accession>A0A916TZD5</accession>
<dbReference type="Proteomes" id="UP000637002">
    <property type="component" value="Unassembled WGS sequence"/>
</dbReference>
<dbReference type="AlphaFoldDB" id="A0A916TZD5"/>
<reference evidence="1" key="2">
    <citation type="submission" date="2020-09" db="EMBL/GenBank/DDBJ databases">
        <authorList>
            <person name="Sun Q."/>
            <person name="Zhou Y."/>
        </authorList>
    </citation>
    <scope>NUCLEOTIDE SEQUENCE</scope>
    <source>
        <strain evidence="1">CGMCC 1.12919</strain>
    </source>
</reference>
<dbReference type="SUPFAM" id="SSF48452">
    <property type="entry name" value="TPR-like"/>
    <property type="match status" value="1"/>
</dbReference>
<reference evidence="1" key="1">
    <citation type="journal article" date="2014" name="Int. J. Syst. Evol. Microbiol.">
        <title>Complete genome sequence of Corynebacterium casei LMG S-19264T (=DSM 44701T), isolated from a smear-ripened cheese.</title>
        <authorList>
            <consortium name="US DOE Joint Genome Institute (JGI-PGF)"/>
            <person name="Walter F."/>
            <person name="Albersmeier A."/>
            <person name="Kalinowski J."/>
            <person name="Ruckert C."/>
        </authorList>
    </citation>
    <scope>NUCLEOTIDE SEQUENCE</scope>
    <source>
        <strain evidence="1">CGMCC 1.12919</strain>
    </source>
</reference>